<name>X1J8P5_9ZZZZ</name>
<gene>
    <name evidence="1" type="ORF">S03H2_60683</name>
</gene>
<dbReference type="Gene3D" id="2.60.120.200">
    <property type="match status" value="1"/>
</dbReference>
<comment type="caution">
    <text evidence="1">The sequence shown here is derived from an EMBL/GenBank/DDBJ whole genome shotgun (WGS) entry which is preliminary data.</text>
</comment>
<proteinExistence type="predicted"/>
<dbReference type="EMBL" id="BARU01039126">
    <property type="protein sequence ID" value="GAH77880.1"/>
    <property type="molecule type" value="Genomic_DNA"/>
</dbReference>
<organism evidence="1">
    <name type="scientific">marine sediment metagenome</name>
    <dbReference type="NCBI Taxonomy" id="412755"/>
    <lineage>
        <taxon>unclassified sequences</taxon>
        <taxon>metagenomes</taxon>
        <taxon>ecological metagenomes</taxon>
    </lineage>
</organism>
<sequence length="176" mass="20669">RPVGNERFTTGVEPFGRKWRWDFYSYWMTMRSSPDNKSWGHDFINDQNLKAERGKWICVELMMKMNDPVTEHNGQQALWIDGKPWSRDGQIISYLGEGFPKGRWVWDSFIPNPEGTPFEGFQWRSVKELKLNFLWVLLYITKAPPGYVSKVWFDDIVVAKKYIGPINLVPPASSKY</sequence>
<reference evidence="1" key="1">
    <citation type="journal article" date="2014" name="Front. Microbiol.">
        <title>High frequency of phylogenetically diverse reductive dehalogenase-homologous genes in deep subseafloor sedimentary metagenomes.</title>
        <authorList>
            <person name="Kawai M."/>
            <person name="Futagami T."/>
            <person name="Toyoda A."/>
            <person name="Takaki Y."/>
            <person name="Nishi S."/>
            <person name="Hori S."/>
            <person name="Arai W."/>
            <person name="Tsubouchi T."/>
            <person name="Morono Y."/>
            <person name="Uchiyama I."/>
            <person name="Ito T."/>
            <person name="Fujiyama A."/>
            <person name="Inagaki F."/>
            <person name="Takami H."/>
        </authorList>
    </citation>
    <scope>NUCLEOTIDE SEQUENCE</scope>
    <source>
        <strain evidence="1">Expedition CK06-06</strain>
    </source>
</reference>
<evidence type="ECO:0008006" key="2">
    <source>
        <dbReference type="Google" id="ProtNLM"/>
    </source>
</evidence>
<accession>X1J8P5</accession>
<dbReference type="AlphaFoldDB" id="X1J8P5"/>
<protein>
    <recommendedName>
        <fullName evidence="2">GH16 domain-containing protein</fullName>
    </recommendedName>
</protein>
<feature type="non-terminal residue" evidence="1">
    <location>
        <position position="1"/>
    </location>
</feature>
<evidence type="ECO:0000313" key="1">
    <source>
        <dbReference type="EMBL" id="GAH77880.1"/>
    </source>
</evidence>